<dbReference type="EMBL" id="JAUJYO010000001">
    <property type="protein sequence ID" value="KAK1326176.1"/>
    <property type="molecule type" value="Genomic_DNA"/>
</dbReference>
<keyword evidence="3" id="KW-1185">Reference proteome</keyword>
<proteinExistence type="predicted"/>
<sequence>MAQPTADNVEEEQQAQVLVWNHIFQFISSMSLKSVVELGIPDVLHRNEGRPIPPTGLTTYAASCACWSSQAASKMYPKKEKKRSTY</sequence>
<evidence type="ECO:0000313" key="2">
    <source>
        <dbReference type="EMBL" id="KAK1326176.1"/>
    </source>
</evidence>
<evidence type="ECO:0000259" key="1">
    <source>
        <dbReference type="Pfam" id="PF08100"/>
    </source>
</evidence>
<reference evidence="2" key="2">
    <citation type="submission" date="2023-06" db="EMBL/GenBank/DDBJ databases">
        <authorList>
            <person name="Ma L."/>
            <person name="Liu K.-W."/>
            <person name="Li Z."/>
            <person name="Hsiao Y.-Y."/>
            <person name="Qi Y."/>
            <person name="Fu T."/>
            <person name="Tang G."/>
            <person name="Zhang D."/>
            <person name="Sun W.-H."/>
            <person name="Liu D.-K."/>
            <person name="Li Y."/>
            <person name="Chen G.-Z."/>
            <person name="Liu X.-D."/>
            <person name="Liao X.-Y."/>
            <person name="Jiang Y.-T."/>
            <person name="Yu X."/>
            <person name="Hao Y."/>
            <person name="Huang J."/>
            <person name="Zhao X.-W."/>
            <person name="Ke S."/>
            <person name="Chen Y.-Y."/>
            <person name="Wu W.-L."/>
            <person name="Hsu J.-L."/>
            <person name="Lin Y.-F."/>
            <person name="Huang M.-D."/>
            <person name="Li C.-Y."/>
            <person name="Huang L."/>
            <person name="Wang Z.-W."/>
            <person name="Zhao X."/>
            <person name="Zhong W.-Y."/>
            <person name="Peng D.-H."/>
            <person name="Ahmad S."/>
            <person name="Lan S."/>
            <person name="Zhang J.-S."/>
            <person name="Tsai W.-C."/>
            <person name="Van De Peer Y."/>
            <person name="Liu Z.-J."/>
        </authorList>
    </citation>
    <scope>NUCLEOTIDE SEQUENCE</scope>
    <source>
        <strain evidence="2">CP</strain>
        <tissue evidence="2">Leaves</tissue>
    </source>
</reference>
<evidence type="ECO:0000313" key="3">
    <source>
        <dbReference type="Proteomes" id="UP001180020"/>
    </source>
</evidence>
<dbReference type="GO" id="GO:0046983">
    <property type="term" value="F:protein dimerization activity"/>
    <property type="evidence" value="ECO:0007669"/>
    <property type="project" value="InterPro"/>
</dbReference>
<name>A0AAV9FKH9_ACOCL</name>
<feature type="domain" description="O-methyltransferase dimerisation" evidence="1">
    <location>
        <begin position="20"/>
        <end position="54"/>
    </location>
</feature>
<comment type="caution">
    <text evidence="2">The sequence shown here is derived from an EMBL/GenBank/DDBJ whole genome shotgun (WGS) entry which is preliminary data.</text>
</comment>
<reference evidence="2" key="1">
    <citation type="journal article" date="2023" name="Nat. Commun.">
        <title>Diploid and tetraploid genomes of Acorus and the evolution of monocots.</title>
        <authorList>
            <person name="Ma L."/>
            <person name="Liu K.W."/>
            <person name="Li Z."/>
            <person name="Hsiao Y.Y."/>
            <person name="Qi Y."/>
            <person name="Fu T."/>
            <person name="Tang G.D."/>
            <person name="Zhang D."/>
            <person name="Sun W.H."/>
            <person name="Liu D.K."/>
            <person name="Li Y."/>
            <person name="Chen G.Z."/>
            <person name="Liu X.D."/>
            <person name="Liao X.Y."/>
            <person name="Jiang Y.T."/>
            <person name="Yu X."/>
            <person name="Hao Y."/>
            <person name="Huang J."/>
            <person name="Zhao X.W."/>
            <person name="Ke S."/>
            <person name="Chen Y.Y."/>
            <person name="Wu W.L."/>
            <person name="Hsu J.L."/>
            <person name="Lin Y.F."/>
            <person name="Huang M.D."/>
            <person name="Li C.Y."/>
            <person name="Huang L."/>
            <person name="Wang Z.W."/>
            <person name="Zhao X."/>
            <person name="Zhong W.Y."/>
            <person name="Peng D.H."/>
            <person name="Ahmad S."/>
            <person name="Lan S."/>
            <person name="Zhang J.S."/>
            <person name="Tsai W.C."/>
            <person name="Van de Peer Y."/>
            <person name="Liu Z.J."/>
        </authorList>
    </citation>
    <scope>NUCLEOTIDE SEQUENCE</scope>
    <source>
        <strain evidence="2">CP</strain>
    </source>
</reference>
<dbReference type="Pfam" id="PF08100">
    <property type="entry name" value="Dimerisation"/>
    <property type="match status" value="1"/>
</dbReference>
<organism evidence="2 3">
    <name type="scientific">Acorus calamus</name>
    <name type="common">Sweet flag</name>
    <dbReference type="NCBI Taxonomy" id="4465"/>
    <lineage>
        <taxon>Eukaryota</taxon>
        <taxon>Viridiplantae</taxon>
        <taxon>Streptophyta</taxon>
        <taxon>Embryophyta</taxon>
        <taxon>Tracheophyta</taxon>
        <taxon>Spermatophyta</taxon>
        <taxon>Magnoliopsida</taxon>
        <taxon>Liliopsida</taxon>
        <taxon>Acoraceae</taxon>
        <taxon>Acorus</taxon>
    </lineage>
</organism>
<dbReference type="Gene3D" id="1.10.10.10">
    <property type="entry name" value="Winged helix-like DNA-binding domain superfamily/Winged helix DNA-binding domain"/>
    <property type="match status" value="1"/>
</dbReference>
<dbReference type="InterPro" id="IPR036388">
    <property type="entry name" value="WH-like_DNA-bd_sf"/>
</dbReference>
<dbReference type="InterPro" id="IPR012967">
    <property type="entry name" value="COMT_dimerisation"/>
</dbReference>
<dbReference type="SUPFAM" id="SSF46785">
    <property type="entry name" value="Winged helix' DNA-binding domain"/>
    <property type="match status" value="1"/>
</dbReference>
<accession>A0AAV9FKH9</accession>
<dbReference type="InterPro" id="IPR036390">
    <property type="entry name" value="WH_DNA-bd_sf"/>
</dbReference>
<dbReference type="AlphaFoldDB" id="A0AAV9FKH9"/>
<protein>
    <submittedName>
        <fullName evidence="2">Eugenol O-methyltransferase</fullName>
    </submittedName>
</protein>
<gene>
    <name evidence="2" type="primary">EOMT1</name>
    <name evidence="2" type="ORF">QJS10_CPA01g02065</name>
</gene>
<dbReference type="Proteomes" id="UP001180020">
    <property type="component" value="Unassembled WGS sequence"/>
</dbReference>